<sequence length="49" mass="5573">MIWFRGKIQTSGENTYKDEQLSAIKKTQPGELVIMIVVFSKNRKNNSGS</sequence>
<evidence type="ECO:0000313" key="1">
    <source>
        <dbReference type="EMBL" id="VBB48147.1"/>
    </source>
</evidence>
<proteinExistence type="predicted"/>
<organism evidence="1">
    <name type="scientific">uncultured Paludibacter sp</name>
    <dbReference type="NCBI Taxonomy" id="497635"/>
    <lineage>
        <taxon>Bacteria</taxon>
        <taxon>Pseudomonadati</taxon>
        <taxon>Bacteroidota</taxon>
        <taxon>Bacteroidia</taxon>
        <taxon>Bacteroidales</taxon>
        <taxon>Paludibacteraceae</taxon>
        <taxon>Paludibacter</taxon>
        <taxon>environmental samples</taxon>
    </lineage>
</organism>
<dbReference type="EMBL" id="UPXZ01000039">
    <property type="protein sequence ID" value="VBB48147.1"/>
    <property type="molecule type" value="Genomic_DNA"/>
</dbReference>
<name>A0A653AJ96_9BACT</name>
<gene>
    <name evidence="1" type="ORF">TRIP_D440165</name>
</gene>
<dbReference type="AlphaFoldDB" id="A0A653AJ96"/>
<reference evidence="1" key="1">
    <citation type="submission" date="2018-07" db="EMBL/GenBank/DDBJ databases">
        <authorList>
            <consortium name="Genoscope - CEA"/>
            <person name="William W."/>
        </authorList>
    </citation>
    <scope>NUCLEOTIDE SEQUENCE</scope>
    <source>
        <strain evidence="1">IK1</strain>
    </source>
</reference>
<accession>A0A653AJ96</accession>
<protein>
    <submittedName>
        <fullName evidence="1">Uncharacterized protein</fullName>
    </submittedName>
</protein>